<comment type="caution">
    <text evidence="1">The sequence shown here is derived from an EMBL/GenBank/DDBJ whole genome shotgun (WGS) entry which is preliminary data.</text>
</comment>
<evidence type="ECO:0000313" key="2">
    <source>
        <dbReference type="Proteomes" id="UP000727490"/>
    </source>
</evidence>
<name>A0A951ISR0_9BACT</name>
<dbReference type="RefSeq" id="WP_219286819.1">
    <property type="nucleotide sequence ID" value="NZ_RPHB01000001.1"/>
</dbReference>
<dbReference type="EMBL" id="RPHB01000001">
    <property type="protein sequence ID" value="MBW3466708.1"/>
    <property type="molecule type" value="Genomic_DNA"/>
</dbReference>
<dbReference type="AlphaFoldDB" id="A0A951ISR0"/>
<evidence type="ECO:0000313" key="1">
    <source>
        <dbReference type="EMBL" id="MBW3466708.1"/>
    </source>
</evidence>
<gene>
    <name evidence="1" type="ORF">EGN73_02610</name>
</gene>
<protein>
    <submittedName>
        <fullName evidence="1">Uncharacterized protein</fullName>
    </submittedName>
</protein>
<proteinExistence type="predicted"/>
<accession>A0A951ISR0</accession>
<sequence>MSVSGLQSSASYQSDFTFKEVSKNSPIGTTYLSVEMLLEEKGVLGVLEKTNFNFPNFPEANKNFQVYYLNLTDDFREVKSILQGLLALGQPEVLVLDYEKELDRFNLKFYQHHEPKVLAYLKGIFEVLANEKRFKKVLKRVIEVEKLKKAEEKFLYKELMA</sequence>
<organism evidence="1 2">
    <name type="scientific">Arthrospiribacter ruber</name>
    <dbReference type="NCBI Taxonomy" id="2487934"/>
    <lineage>
        <taxon>Bacteria</taxon>
        <taxon>Pseudomonadati</taxon>
        <taxon>Bacteroidota</taxon>
        <taxon>Cytophagia</taxon>
        <taxon>Cytophagales</taxon>
        <taxon>Cyclobacteriaceae</taxon>
        <taxon>Arthrospiribacter</taxon>
    </lineage>
</organism>
<keyword evidence="2" id="KW-1185">Reference proteome</keyword>
<dbReference type="Proteomes" id="UP000727490">
    <property type="component" value="Unassembled WGS sequence"/>
</dbReference>
<reference evidence="1 2" key="1">
    <citation type="journal article" date="2020" name="Syst. Appl. Microbiol.">
        <title>Arthrospiribacter ruber gen. nov., sp. nov., a novel bacterium isolated from Arthrospira cultures.</title>
        <authorList>
            <person name="Waleron M."/>
            <person name="Misztak A."/>
            <person name="Waleron M.M."/>
            <person name="Furmaniak M."/>
            <person name="Mrozik A."/>
            <person name="Waleron K."/>
        </authorList>
    </citation>
    <scope>NUCLEOTIDE SEQUENCE [LARGE SCALE GENOMIC DNA]</scope>
    <source>
        <strain evidence="1 2">DPMB0001</strain>
    </source>
</reference>